<dbReference type="InterPro" id="IPR051202">
    <property type="entry name" value="Peptidase_C40"/>
</dbReference>
<accession>A0A0H3N7S6</accession>
<evidence type="ECO:0000313" key="10">
    <source>
        <dbReference type="Proteomes" id="UP000002068"/>
    </source>
</evidence>
<feature type="domain" description="SH3b" evidence="7">
    <location>
        <begin position="111"/>
        <end position="173"/>
    </location>
</feature>
<reference evidence="9 10" key="1">
    <citation type="journal article" date="2009" name="Genome Biol.">
        <title>Comparative genome and phenotypic analysis of Clostridium difficile 027 strains provides insight into the evolution of a hypervirulent bacterium.</title>
        <authorList>
            <person name="Stabler R.A."/>
            <person name="He M."/>
            <person name="Dawson L."/>
            <person name="Martin M."/>
            <person name="Valiente E."/>
            <person name="Corton C."/>
            <person name="Lawley T.D."/>
            <person name="Sebaihia M."/>
            <person name="Quail M.A."/>
            <person name="Rose G."/>
            <person name="Gerding D.N."/>
            <person name="Gibert M."/>
            <person name="Popoff M.R."/>
            <person name="Parkhill J."/>
            <person name="Dougan G."/>
            <person name="Wren B.W."/>
        </authorList>
    </citation>
    <scope>NUCLEOTIDE SEQUENCE [LARGE SCALE GENOMIC DNA]</scope>
    <source>
        <strain evidence="9 10">CD196</strain>
    </source>
</reference>
<organism evidence="9 10">
    <name type="scientific">Clostridioides difficile (strain CD196)</name>
    <name type="common">Peptoclostridium difficile</name>
    <dbReference type="NCBI Taxonomy" id="645462"/>
    <lineage>
        <taxon>Bacteria</taxon>
        <taxon>Bacillati</taxon>
        <taxon>Bacillota</taxon>
        <taxon>Clostridia</taxon>
        <taxon>Peptostreptococcales</taxon>
        <taxon>Peptostreptococcaceae</taxon>
        <taxon>Clostridioides</taxon>
    </lineage>
</organism>
<keyword evidence="6" id="KW-0732">Signal</keyword>
<feature type="compositionally biased region" description="Low complexity" evidence="5">
    <location>
        <begin position="187"/>
        <end position="213"/>
    </location>
</feature>
<dbReference type="Pfam" id="PF08239">
    <property type="entry name" value="SH3_3"/>
    <property type="match status" value="2"/>
</dbReference>
<dbReference type="RefSeq" id="WP_003434503.1">
    <property type="nucleotide sequence ID" value="NC_013315.1"/>
</dbReference>
<sequence>MKKKILIPVFASVMALSVSSIVNADEVNDSSQNKDDKTNTELNLGEYKEVKYKVAKIKDGVAIKIREEGQVQNIAYSGDEFTVLGTQGEWVKVKVEDGEGWLATRYVDISEGVGYTNADKVNLRKDKSESSEVIEELEKGSSLLVLEDNGDWLKVKDGETEGYVKSSYISDKAPVIEEPQVNPSIDQNVDSTNNNQQNNANTNQQNNNSNVPTANSNAVQAVLNLAYSKQGCPYVWGAEGPNTFDCSGFTQYVYRNAVGKNIPRTSKAQSKYGQTVSKANLQPGDLVFFTTNGSGSVSHVGIYVGGGNMIHSPSTGKTVSVTSINSSYYTARFVTAKRIL</sequence>
<dbReference type="Proteomes" id="UP000002068">
    <property type="component" value="Chromosome"/>
</dbReference>
<dbReference type="PROSITE" id="PS51935">
    <property type="entry name" value="NLPC_P60"/>
    <property type="match status" value="1"/>
</dbReference>
<dbReference type="SUPFAM" id="SSF54001">
    <property type="entry name" value="Cysteine proteinases"/>
    <property type="match status" value="1"/>
</dbReference>
<dbReference type="PANTHER" id="PTHR47053:SF1">
    <property type="entry name" value="MUREIN DD-ENDOPEPTIDASE MEPH-RELATED"/>
    <property type="match status" value="1"/>
</dbReference>
<evidence type="ECO:0000256" key="5">
    <source>
        <dbReference type="SAM" id="MobiDB-lite"/>
    </source>
</evidence>
<dbReference type="GO" id="GO:0006508">
    <property type="term" value="P:proteolysis"/>
    <property type="evidence" value="ECO:0007669"/>
    <property type="project" value="UniProtKB-KW"/>
</dbReference>
<dbReference type="PROSITE" id="PS51781">
    <property type="entry name" value="SH3B"/>
    <property type="match status" value="1"/>
</dbReference>
<dbReference type="SMART" id="SM00287">
    <property type="entry name" value="SH3b"/>
    <property type="match status" value="2"/>
</dbReference>
<keyword evidence="4" id="KW-0788">Thiol protease</keyword>
<dbReference type="PATRIC" id="fig|645462.16.peg.247"/>
<evidence type="ECO:0000256" key="3">
    <source>
        <dbReference type="ARBA" id="ARBA00022801"/>
    </source>
</evidence>
<name>A0A0H3N7S6_CLODC</name>
<dbReference type="Pfam" id="PF00877">
    <property type="entry name" value="NLPC_P60"/>
    <property type="match status" value="1"/>
</dbReference>
<evidence type="ECO:0000256" key="1">
    <source>
        <dbReference type="ARBA" id="ARBA00007074"/>
    </source>
</evidence>
<evidence type="ECO:0000256" key="6">
    <source>
        <dbReference type="SAM" id="SignalP"/>
    </source>
</evidence>
<dbReference type="PANTHER" id="PTHR47053">
    <property type="entry name" value="MUREIN DD-ENDOPEPTIDASE MEPH-RELATED"/>
    <property type="match status" value="1"/>
</dbReference>
<dbReference type="KEGG" id="cdc:CD196_0196"/>
<dbReference type="GeneID" id="66352732"/>
<evidence type="ECO:0000256" key="4">
    <source>
        <dbReference type="ARBA" id="ARBA00022807"/>
    </source>
</evidence>
<feature type="signal peptide" evidence="6">
    <location>
        <begin position="1"/>
        <end position="24"/>
    </location>
</feature>
<evidence type="ECO:0000259" key="8">
    <source>
        <dbReference type="PROSITE" id="PS51935"/>
    </source>
</evidence>
<feature type="chain" id="PRO_5002616098" evidence="6">
    <location>
        <begin position="25"/>
        <end position="340"/>
    </location>
</feature>
<keyword evidence="3 9" id="KW-0378">Hydrolase</keyword>
<gene>
    <name evidence="9" type="ordered locus">CD196_0196</name>
</gene>
<feature type="domain" description="NlpC/P60" evidence="8">
    <location>
        <begin position="216"/>
        <end position="340"/>
    </location>
</feature>
<dbReference type="InterPro" id="IPR038765">
    <property type="entry name" value="Papain-like_cys_pep_sf"/>
</dbReference>
<proteinExistence type="inferred from homology"/>
<protein>
    <submittedName>
        <fullName evidence="9">Cell wall hydrolase</fullName>
    </submittedName>
</protein>
<evidence type="ECO:0000313" key="9">
    <source>
        <dbReference type="EMBL" id="CBA60402.1"/>
    </source>
</evidence>
<dbReference type="InterPro" id="IPR000064">
    <property type="entry name" value="NLP_P60_dom"/>
</dbReference>
<dbReference type="AlphaFoldDB" id="A0A0H3N7S6"/>
<dbReference type="GO" id="GO:0008234">
    <property type="term" value="F:cysteine-type peptidase activity"/>
    <property type="evidence" value="ECO:0007669"/>
    <property type="project" value="UniProtKB-KW"/>
</dbReference>
<keyword evidence="2" id="KW-0645">Protease</keyword>
<dbReference type="Gene3D" id="3.90.1720.10">
    <property type="entry name" value="endopeptidase domain like (from Nostoc punctiforme)"/>
    <property type="match status" value="1"/>
</dbReference>
<dbReference type="EMBL" id="FN538970">
    <property type="protein sequence ID" value="CBA60402.1"/>
    <property type="molecule type" value="Genomic_DNA"/>
</dbReference>
<evidence type="ECO:0000259" key="7">
    <source>
        <dbReference type="PROSITE" id="PS51781"/>
    </source>
</evidence>
<dbReference type="Gene3D" id="2.30.30.40">
    <property type="entry name" value="SH3 Domains"/>
    <property type="match status" value="2"/>
</dbReference>
<dbReference type="InterPro" id="IPR003646">
    <property type="entry name" value="SH3-like_bac-type"/>
</dbReference>
<feature type="region of interest" description="Disordered" evidence="5">
    <location>
        <begin position="183"/>
        <end position="213"/>
    </location>
</feature>
<dbReference type="HOGENOM" id="CLU_016043_13_4_9"/>
<comment type="similarity">
    <text evidence="1">Belongs to the peptidase C40 family.</text>
</comment>
<evidence type="ECO:0000256" key="2">
    <source>
        <dbReference type="ARBA" id="ARBA00022670"/>
    </source>
</evidence>